<feature type="transmembrane region" description="Helical" evidence="6">
    <location>
        <begin position="317"/>
        <end position="338"/>
    </location>
</feature>
<dbReference type="InterPro" id="IPR052159">
    <property type="entry name" value="Competence_DNA_uptake"/>
</dbReference>
<feature type="transmembrane region" description="Helical" evidence="6">
    <location>
        <begin position="39"/>
        <end position="58"/>
    </location>
</feature>
<evidence type="ECO:0000256" key="2">
    <source>
        <dbReference type="ARBA" id="ARBA00022475"/>
    </source>
</evidence>
<dbReference type="Pfam" id="PF13567">
    <property type="entry name" value="DUF4131"/>
    <property type="match status" value="1"/>
</dbReference>
<feature type="domain" description="Metallo-beta-lactamase" evidence="7">
    <location>
        <begin position="505"/>
        <end position="687"/>
    </location>
</feature>
<organism evidence="10 11">
    <name type="scientific">Tumebacillus lipolyticus</name>
    <dbReference type="NCBI Taxonomy" id="1280370"/>
    <lineage>
        <taxon>Bacteria</taxon>
        <taxon>Bacillati</taxon>
        <taxon>Bacillota</taxon>
        <taxon>Bacilli</taxon>
        <taxon>Bacillales</taxon>
        <taxon>Alicyclobacillaceae</taxon>
        <taxon>Tumebacillus</taxon>
    </lineage>
</organism>
<dbReference type="InterPro" id="IPR004797">
    <property type="entry name" value="Competence_ComEC/Rec2"/>
</dbReference>
<evidence type="ECO:0000256" key="5">
    <source>
        <dbReference type="ARBA" id="ARBA00023136"/>
    </source>
</evidence>
<dbReference type="SUPFAM" id="SSF56281">
    <property type="entry name" value="Metallo-hydrolase/oxidoreductase"/>
    <property type="match status" value="1"/>
</dbReference>
<evidence type="ECO:0000256" key="3">
    <source>
        <dbReference type="ARBA" id="ARBA00022692"/>
    </source>
</evidence>
<feature type="transmembrane region" description="Helical" evidence="6">
    <location>
        <begin position="370"/>
        <end position="389"/>
    </location>
</feature>
<dbReference type="NCBIfam" id="TIGR00360">
    <property type="entry name" value="ComEC_N-term"/>
    <property type="match status" value="1"/>
</dbReference>
<dbReference type="InterPro" id="IPR001279">
    <property type="entry name" value="Metallo-B-lactamas"/>
</dbReference>
<gene>
    <name evidence="10" type="ORF">ACFSOY_04030</name>
</gene>
<comment type="caution">
    <text evidence="10">The sequence shown here is derived from an EMBL/GenBank/DDBJ whole genome shotgun (WGS) entry which is preliminary data.</text>
</comment>
<feature type="transmembrane region" description="Helical" evidence="6">
    <location>
        <begin position="437"/>
        <end position="457"/>
    </location>
</feature>
<evidence type="ECO:0000313" key="10">
    <source>
        <dbReference type="EMBL" id="MFD2169188.1"/>
    </source>
</evidence>
<keyword evidence="11" id="KW-1185">Reference proteome</keyword>
<dbReference type="Pfam" id="PF00753">
    <property type="entry name" value="Lactamase_B"/>
    <property type="match status" value="1"/>
</dbReference>
<comment type="subcellular location">
    <subcellularLocation>
        <location evidence="1">Cell membrane</location>
        <topology evidence="1">Multi-pass membrane protein</topology>
    </subcellularLocation>
</comment>
<dbReference type="PANTHER" id="PTHR30619">
    <property type="entry name" value="DNA INTERNALIZATION/COMPETENCE PROTEIN COMEC/REC2"/>
    <property type="match status" value="1"/>
</dbReference>
<dbReference type="InterPro" id="IPR036866">
    <property type="entry name" value="RibonucZ/Hydroxyglut_hydro"/>
</dbReference>
<feature type="transmembrane region" description="Helical" evidence="6">
    <location>
        <begin position="218"/>
        <end position="239"/>
    </location>
</feature>
<feature type="transmembrane region" description="Helical" evidence="6">
    <location>
        <begin position="345"/>
        <end position="364"/>
    </location>
</feature>
<dbReference type="CDD" id="cd07731">
    <property type="entry name" value="ComA-like_MBL-fold"/>
    <property type="match status" value="1"/>
</dbReference>
<proteinExistence type="predicted"/>
<dbReference type="NCBIfam" id="TIGR00361">
    <property type="entry name" value="ComEC_Rec2"/>
    <property type="match status" value="1"/>
</dbReference>
<protein>
    <submittedName>
        <fullName evidence="10">DNA internalization-related competence protein ComEC/Rec2</fullName>
    </submittedName>
</protein>
<evidence type="ECO:0000313" key="11">
    <source>
        <dbReference type="Proteomes" id="UP001597343"/>
    </source>
</evidence>
<keyword evidence="4 6" id="KW-1133">Transmembrane helix</keyword>
<feature type="transmembrane region" description="Helical" evidence="6">
    <location>
        <begin position="396"/>
        <end position="417"/>
    </location>
</feature>
<keyword evidence="5 6" id="KW-0472">Membrane</keyword>
<feature type="transmembrane region" description="Helical" evidence="6">
    <location>
        <begin position="251"/>
        <end position="281"/>
    </location>
</feature>
<reference evidence="11" key="1">
    <citation type="journal article" date="2019" name="Int. J. Syst. Evol. Microbiol.">
        <title>The Global Catalogue of Microorganisms (GCM) 10K type strain sequencing project: providing services to taxonomists for standard genome sequencing and annotation.</title>
        <authorList>
            <consortium name="The Broad Institute Genomics Platform"/>
            <consortium name="The Broad Institute Genome Sequencing Center for Infectious Disease"/>
            <person name="Wu L."/>
            <person name="Ma J."/>
        </authorList>
    </citation>
    <scope>NUCLEOTIDE SEQUENCE [LARGE SCALE GENOMIC DNA]</scope>
    <source>
        <strain evidence="11">CGMCC 1.13574</strain>
    </source>
</reference>
<dbReference type="PANTHER" id="PTHR30619:SF1">
    <property type="entry name" value="RECOMBINATION PROTEIN 2"/>
    <property type="match status" value="1"/>
</dbReference>
<feature type="transmembrane region" description="Helical" evidence="6">
    <location>
        <begin position="477"/>
        <end position="495"/>
    </location>
</feature>
<feature type="transmembrane region" description="Helical" evidence="6">
    <location>
        <begin position="293"/>
        <end position="311"/>
    </location>
</feature>
<dbReference type="EMBL" id="JBHUIO010000002">
    <property type="protein sequence ID" value="MFD2169188.1"/>
    <property type="molecule type" value="Genomic_DNA"/>
</dbReference>
<evidence type="ECO:0000256" key="4">
    <source>
        <dbReference type="ARBA" id="ARBA00022989"/>
    </source>
</evidence>
<evidence type="ECO:0000256" key="1">
    <source>
        <dbReference type="ARBA" id="ARBA00004651"/>
    </source>
</evidence>
<feature type="domain" description="DUF4131" evidence="9">
    <location>
        <begin position="28"/>
        <end position="156"/>
    </location>
</feature>
<evidence type="ECO:0000259" key="8">
    <source>
        <dbReference type="Pfam" id="PF03772"/>
    </source>
</evidence>
<dbReference type="InterPro" id="IPR035681">
    <property type="entry name" value="ComA-like_MBL"/>
</dbReference>
<name>A0ABW4ZTV8_9BACL</name>
<feature type="domain" description="ComEC/Rec2-related protein" evidence="8">
    <location>
        <begin position="197"/>
        <end position="456"/>
    </location>
</feature>
<sequence>MRRPVFTLGLFFAFGIAMAGHSWIVVVVSFCMLLVTRKWLLVLAFAVGTFYASSYEWAHRPSLEAYVGQQVTIEGTVVSEPTWKGGTWSFHLRSAGGERAVVRLKQSREQKVDDGDLLRIEGVLERLSPPKNPGGFDARAYYGRLGIHYSLSAQAHQKIGRADRGLHGRLLVPLRQKLIGVVAQHFPGEGGDVIAGLLFGITSEIDEETIDSFRVMGVVHILAVSGANVAMLLVPFLALLKRLNISERKRFALGIVLVLLYGGVTAGGPSVVRACVMAVVWCISRIVSRDSDLLTSWALAGWIALLINPLSLQDLGFQLTMILTLGLFTLTAPLRHLFHALPDRLASLFAITLAAELLSVPLVLTVTPTFTPISFFANLLIVPILILLLPLSVLTILLGLLHPLAGFLPACAARMLLDMLLQPLLFAGREAWFAQHYRAPAAWWLCCYYAGWCGVACRSFPGSAKLATWYAAWRKPAVALLSIFLLLTHLLPQLVPQQLSVLFLDVGQGDAALIRTPSGQVMLVDSGGIPSFAKSDFDVGARIVVPALSSYGIDRIDVLVLTHADEDHIKGMKAVLQHFSIGQVWLSNRQDPSPFFQDLLREIGARQIPIYEPRAGWSISLEDRLRITFWNPPKRQLSSEDDSNENSLVFSLQYKERTFLFTGDAEGYSTTLPHVDVLKVPHHGSRTDRDINFSLDHAILSVGARNSYGHPAPSTIERLEQKGAHIWRTDRAGAVECTTDGRALTIRSWLGVEELREGAGSLRRSSLWK</sequence>
<dbReference type="RefSeq" id="WP_386044236.1">
    <property type="nucleotide sequence ID" value="NZ_JBHUIO010000002.1"/>
</dbReference>
<accession>A0ABW4ZTV8</accession>
<dbReference type="InterPro" id="IPR004477">
    <property type="entry name" value="ComEC_N"/>
</dbReference>
<evidence type="ECO:0000259" key="7">
    <source>
        <dbReference type="Pfam" id="PF00753"/>
    </source>
</evidence>
<keyword evidence="3 6" id="KW-0812">Transmembrane</keyword>
<evidence type="ECO:0000256" key="6">
    <source>
        <dbReference type="SAM" id="Phobius"/>
    </source>
</evidence>
<evidence type="ECO:0000259" key="9">
    <source>
        <dbReference type="Pfam" id="PF13567"/>
    </source>
</evidence>
<dbReference type="Proteomes" id="UP001597343">
    <property type="component" value="Unassembled WGS sequence"/>
</dbReference>
<keyword evidence="2" id="KW-1003">Cell membrane</keyword>
<dbReference type="InterPro" id="IPR025405">
    <property type="entry name" value="DUF4131"/>
</dbReference>
<dbReference type="Pfam" id="PF03772">
    <property type="entry name" value="Competence"/>
    <property type="match status" value="1"/>
</dbReference>
<dbReference type="Gene3D" id="3.60.15.10">
    <property type="entry name" value="Ribonuclease Z/Hydroxyacylglutathione hydrolase-like"/>
    <property type="match status" value="1"/>
</dbReference>